<evidence type="ECO:0000313" key="2">
    <source>
        <dbReference type="Proteomes" id="UP000636960"/>
    </source>
</evidence>
<keyword evidence="2" id="KW-1185">Reference proteome</keyword>
<protein>
    <submittedName>
        <fullName evidence="1">Uncharacterized protein</fullName>
    </submittedName>
</protein>
<comment type="caution">
    <text evidence="1">The sequence shown here is derived from an EMBL/GenBank/DDBJ whole genome shotgun (WGS) entry which is preliminary data.</text>
</comment>
<gene>
    <name evidence="1" type="ORF">Ari01nite_10690</name>
</gene>
<proteinExistence type="predicted"/>
<name>A0A919JUP3_9ACTN</name>
<dbReference type="RefSeq" id="WP_203779882.1">
    <property type="nucleotide sequence ID" value="NZ_BOMV01000007.1"/>
</dbReference>
<organism evidence="1 2">
    <name type="scientific">Paractinoplanes rishiriensis</name>
    <dbReference type="NCBI Taxonomy" id="1050105"/>
    <lineage>
        <taxon>Bacteria</taxon>
        <taxon>Bacillati</taxon>
        <taxon>Actinomycetota</taxon>
        <taxon>Actinomycetes</taxon>
        <taxon>Micromonosporales</taxon>
        <taxon>Micromonosporaceae</taxon>
        <taxon>Paractinoplanes</taxon>
    </lineage>
</organism>
<dbReference type="Proteomes" id="UP000636960">
    <property type="component" value="Unassembled WGS sequence"/>
</dbReference>
<accession>A0A919JUP3</accession>
<evidence type="ECO:0000313" key="1">
    <source>
        <dbReference type="EMBL" id="GIE93604.1"/>
    </source>
</evidence>
<reference evidence="1" key="1">
    <citation type="submission" date="2021-01" db="EMBL/GenBank/DDBJ databases">
        <title>Whole genome shotgun sequence of Actinoplanes rishiriensis NBRC 108556.</title>
        <authorList>
            <person name="Komaki H."/>
            <person name="Tamura T."/>
        </authorList>
    </citation>
    <scope>NUCLEOTIDE SEQUENCE</scope>
    <source>
        <strain evidence="1">NBRC 108556</strain>
    </source>
</reference>
<dbReference type="AlphaFoldDB" id="A0A919JUP3"/>
<dbReference type="EMBL" id="BOMV01000007">
    <property type="protein sequence ID" value="GIE93604.1"/>
    <property type="molecule type" value="Genomic_DNA"/>
</dbReference>
<sequence length="81" mass="9111">MWIPIYPQAEPIGARQYGKVGGRRAFFLRVEFRNRVPAMVLHELVDSEYQPVVAAAAGGMFRMTQPFAFEIDPAGPLDDED</sequence>